<proteinExistence type="predicted"/>
<protein>
    <submittedName>
        <fullName evidence="2">Uncharacterized protein</fullName>
    </submittedName>
</protein>
<gene>
    <name evidence="2" type="ORF">HGRIS_000994</name>
</gene>
<reference evidence="3" key="1">
    <citation type="submission" date="2024-06" db="EMBL/GenBank/DDBJ databases">
        <title>Multi-omics analyses provide insights into the biosynthesis of the anticancer antibiotic pleurotin in Hohenbuehelia grisea.</title>
        <authorList>
            <person name="Weaver J.A."/>
            <person name="Alberti F."/>
        </authorList>
    </citation>
    <scope>NUCLEOTIDE SEQUENCE [LARGE SCALE GENOMIC DNA]</scope>
    <source>
        <strain evidence="3">T-177</strain>
    </source>
</reference>
<keyword evidence="3" id="KW-1185">Reference proteome</keyword>
<feature type="compositionally biased region" description="Polar residues" evidence="1">
    <location>
        <begin position="124"/>
        <end position="137"/>
    </location>
</feature>
<feature type="region of interest" description="Disordered" evidence="1">
    <location>
        <begin position="1"/>
        <end position="48"/>
    </location>
</feature>
<dbReference type="EMBL" id="JASNQZ010000018">
    <property type="protein sequence ID" value="KAL0945510.1"/>
    <property type="molecule type" value="Genomic_DNA"/>
</dbReference>
<evidence type="ECO:0000256" key="1">
    <source>
        <dbReference type="SAM" id="MobiDB-lite"/>
    </source>
</evidence>
<name>A0ABR3IQF9_9AGAR</name>
<organism evidence="2 3">
    <name type="scientific">Hohenbuehelia grisea</name>
    <dbReference type="NCBI Taxonomy" id="104357"/>
    <lineage>
        <taxon>Eukaryota</taxon>
        <taxon>Fungi</taxon>
        <taxon>Dikarya</taxon>
        <taxon>Basidiomycota</taxon>
        <taxon>Agaricomycotina</taxon>
        <taxon>Agaricomycetes</taxon>
        <taxon>Agaricomycetidae</taxon>
        <taxon>Agaricales</taxon>
        <taxon>Pleurotineae</taxon>
        <taxon>Pleurotaceae</taxon>
        <taxon>Hohenbuehelia</taxon>
    </lineage>
</organism>
<feature type="region of interest" description="Disordered" evidence="1">
    <location>
        <begin position="111"/>
        <end position="170"/>
    </location>
</feature>
<accession>A0ABR3IQF9</accession>
<feature type="region of interest" description="Disordered" evidence="1">
    <location>
        <begin position="186"/>
        <end position="227"/>
    </location>
</feature>
<evidence type="ECO:0000313" key="3">
    <source>
        <dbReference type="Proteomes" id="UP001556367"/>
    </source>
</evidence>
<comment type="caution">
    <text evidence="2">The sequence shown here is derived from an EMBL/GenBank/DDBJ whole genome shotgun (WGS) entry which is preliminary data.</text>
</comment>
<feature type="compositionally biased region" description="Basic and acidic residues" evidence="1">
    <location>
        <begin position="34"/>
        <end position="44"/>
    </location>
</feature>
<feature type="compositionally biased region" description="Polar residues" evidence="1">
    <location>
        <begin position="1"/>
        <end position="11"/>
    </location>
</feature>
<sequence length="452" mass="50489">MHSARTSNNPLPESRDRERLQAYPTTPVPQQRTGESRPRGHTRENSLPSAIDLIREVDRYTTHKPWENHVIFAPRPSVQITEPSRPDRRDVCECNYGKGCLLHGSTQDPLNLLQRNGSEPFPGVSSSCERSEQSPLFDSNGRPLSGSHGPYRSPSNNIPRDHFPSQASSQGCFQINAPTESASGLQFIHYHGPPSSSGQGHARRGNSKSSSVQQQHPQNPPPPRREFQNQSYDILQFSNSPVPFIYEPNKLSVSLPHHSSPERIRKEPKAKKNCRLCVHDMYCGIRASVDAYRRNEPDLLENCIDQHHAGKKLVYPQYMAIPSGARVIDFSVAGKQCRGLGFSQVLFNGGQCRELFASVTGAIAPGQQTMRIVMEWEGYSLQEGLLIVQCLHEGIDKHALAFAVMDFYVQCFKDSSSGQSMSANQCIRSLRLLSLWSVDQVVWHAQVAQVQG</sequence>
<dbReference type="Proteomes" id="UP001556367">
    <property type="component" value="Unassembled WGS sequence"/>
</dbReference>
<evidence type="ECO:0000313" key="2">
    <source>
        <dbReference type="EMBL" id="KAL0945510.1"/>
    </source>
</evidence>